<evidence type="ECO:0000313" key="1">
    <source>
        <dbReference type="EMBL" id="MPY11203.1"/>
    </source>
</evidence>
<evidence type="ECO:0000313" key="2">
    <source>
        <dbReference type="Proteomes" id="UP000326464"/>
    </source>
</evidence>
<accession>A0A7X1NR01</accession>
<organism evidence="1 2">
    <name type="scientific">Arthrobacter bussei</name>
    <dbReference type="NCBI Taxonomy" id="2594179"/>
    <lineage>
        <taxon>Bacteria</taxon>
        <taxon>Bacillati</taxon>
        <taxon>Actinomycetota</taxon>
        <taxon>Actinomycetes</taxon>
        <taxon>Micrococcales</taxon>
        <taxon>Micrococcaceae</taxon>
        <taxon>Arthrobacter</taxon>
    </lineage>
</organism>
<reference evidence="2" key="1">
    <citation type="submission" date="2019-07" db="EMBL/GenBank/DDBJ databases">
        <title>Arthrobacter KR32 sp. nov., isolated from mountain cheese made of cows milk.</title>
        <authorList>
            <person name="Flegler A."/>
        </authorList>
    </citation>
    <scope>NUCLEOTIDE SEQUENCE [LARGE SCALE GENOMIC DNA]</scope>
    <source>
        <strain evidence="2">KR32</strain>
    </source>
</reference>
<dbReference type="AlphaFoldDB" id="A0A7X1NR01"/>
<dbReference type="RefSeq" id="WP_152815345.1">
    <property type="nucleotide sequence ID" value="NZ_VJXX01000003.1"/>
</dbReference>
<dbReference type="Proteomes" id="UP000326464">
    <property type="component" value="Unassembled WGS sequence"/>
</dbReference>
<dbReference type="EMBL" id="VJXX01000003">
    <property type="protein sequence ID" value="MPY11203.1"/>
    <property type="molecule type" value="Genomic_DNA"/>
</dbReference>
<name>A0A7X1NR01_9MICC</name>
<keyword evidence="2" id="KW-1185">Reference proteome</keyword>
<proteinExistence type="predicted"/>
<gene>
    <name evidence="1" type="ORF">FNH21_10825</name>
</gene>
<sequence length="63" mass="6675">MSESTPDQAFVRAIALQARLDLPEERVADLAAAAAPIHARLRTLSAVDLGETAPALSFDAAWD</sequence>
<protein>
    <submittedName>
        <fullName evidence="1">Uncharacterized protein</fullName>
    </submittedName>
</protein>
<comment type="caution">
    <text evidence="1">The sequence shown here is derived from an EMBL/GenBank/DDBJ whole genome shotgun (WGS) entry which is preliminary data.</text>
</comment>